<dbReference type="Gene3D" id="3.40.50.300">
    <property type="entry name" value="P-loop containing nucleotide triphosphate hydrolases"/>
    <property type="match status" value="2"/>
</dbReference>
<evidence type="ECO:0000256" key="10">
    <source>
        <dbReference type="ARBA" id="ARBA00022884"/>
    </source>
</evidence>
<dbReference type="PROSITE" id="PS50893">
    <property type="entry name" value="ABC_TRANSPORTER_2"/>
    <property type="match status" value="2"/>
</dbReference>
<keyword evidence="6" id="KW-0547">Nucleotide-binding</keyword>
<gene>
    <name evidence="14" type="ORF">SAMN04488541_10541</name>
</gene>
<dbReference type="SUPFAM" id="SSF52540">
    <property type="entry name" value="P-loop containing nucleoside triphosphate hydrolases"/>
    <property type="match status" value="2"/>
</dbReference>
<dbReference type="FunFam" id="3.40.50.300:FF:000183">
    <property type="entry name" value="ABC transporter ATP-binding protein yjjK"/>
    <property type="match status" value="1"/>
</dbReference>
<dbReference type="EMBL" id="FONY01000054">
    <property type="protein sequence ID" value="SFF54802.1"/>
    <property type="molecule type" value="Genomic_DNA"/>
</dbReference>
<evidence type="ECO:0000256" key="9">
    <source>
        <dbReference type="ARBA" id="ARBA00022845"/>
    </source>
</evidence>
<proteinExistence type="inferred from homology"/>
<dbReference type="SMART" id="SM00382">
    <property type="entry name" value="AAA"/>
    <property type="match status" value="2"/>
</dbReference>
<evidence type="ECO:0000256" key="8">
    <source>
        <dbReference type="ARBA" id="ARBA00022840"/>
    </source>
</evidence>
<keyword evidence="7" id="KW-0378">Hydrolase</keyword>
<dbReference type="InterPro" id="IPR032524">
    <property type="entry name" value="ABC_tran_C"/>
</dbReference>
<accession>A0A1I2JIX3</accession>
<dbReference type="InterPro" id="IPR003439">
    <property type="entry name" value="ABC_transporter-like_ATP-bd"/>
</dbReference>
<dbReference type="PANTHER" id="PTHR42855:SF1">
    <property type="entry name" value="ABC TRANSPORTER DOMAIN-CONTAINING PROTEIN"/>
    <property type="match status" value="1"/>
</dbReference>
<dbReference type="FunFam" id="3.40.50.300:FF:000011">
    <property type="entry name" value="Putative ABC transporter ATP-binding component"/>
    <property type="match status" value="1"/>
</dbReference>
<dbReference type="PROSITE" id="PS00211">
    <property type="entry name" value="ABC_TRANSPORTER_1"/>
    <property type="match status" value="2"/>
</dbReference>
<dbReference type="STRING" id="1003.SAMN04488541_10541"/>
<keyword evidence="9" id="KW-0810">Translation regulation</keyword>
<keyword evidence="2" id="KW-0963">Cytoplasm</keyword>
<feature type="coiled-coil region" evidence="12">
    <location>
        <begin position="597"/>
        <end position="668"/>
    </location>
</feature>
<dbReference type="GO" id="GO:0006412">
    <property type="term" value="P:translation"/>
    <property type="evidence" value="ECO:0007669"/>
    <property type="project" value="UniProtKB-KW"/>
</dbReference>
<dbReference type="GO" id="GO:0000049">
    <property type="term" value="F:tRNA binding"/>
    <property type="evidence" value="ECO:0007669"/>
    <property type="project" value="UniProtKB-KW"/>
</dbReference>
<dbReference type="GO" id="GO:0003677">
    <property type="term" value="F:DNA binding"/>
    <property type="evidence" value="ECO:0007669"/>
    <property type="project" value="InterPro"/>
</dbReference>
<dbReference type="AlphaFoldDB" id="A0A1I2JIX3"/>
<dbReference type="Pfam" id="PF12848">
    <property type="entry name" value="ABC_tran_Xtn"/>
    <property type="match status" value="1"/>
</dbReference>
<keyword evidence="15" id="KW-1185">Reference proteome</keyword>
<dbReference type="Proteomes" id="UP000199513">
    <property type="component" value="Unassembled WGS sequence"/>
</dbReference>
<dbReference type="Gene3D" id="1.10.287.380">
    <property type="entry name" value="Valyl-tRNA synthetase, C-terminal domain"/>
    <property type="match status" value="1"/>
</dbReference>
<evidence type="ECO:0000256" key="7">
    <source>
        <dbReference type="ARBA" id="ARBA00022801"/>
    </source>
</evidence>
<keyword evidence="11" id="KW-0648">Protein biosynthesis</keyword>
<dbReference type="GO" id="GO:0005524">
    <property type="term" value="F:ATP binding"/>
    <property type="evidence" value="ECO:0007669"/>
    <property type="project" value="UniProtKB-KW"/>
</dbReference>
<comment type="similarity">
    <text evidence="1">Belongs to the ABC transporter superfamily. ABCF family. Translational throttle EttA subfamily.</text>
</comment>
<evidence type="ECO:0000313" key="15">
    <source>
        <dbReference type="Proteomes" id="UP000199513"/>
    </source>
</evidence>
<dbReference type="InterPro" id="IPR051309">
    <property type="entry name" value="ABCF_ATPase"/>
</dbReference>
<feature type="domain" description="ABC transporter" evidence="13">
    <location>
        <begin position="389"/>
        <end position="607"/>
    </location>
</feature>
<dbReference type="InterPro" id="IPR017871">
    <property type="entry name" value="ABC_transporter-like_CS"/>
</dbReference>
<dbReference type="InterPro" id="IPR032781">
    <property type="entry name" value="ABC_tran_Xtn"/>
</dbReference>
<keyword evidence="12" id="KW-0175">Coiled coil</keyword>
<feature type="domain" description="ABC transporter" evidence="13">
    <location>
        <begin position="80"/>
        <end position="323"/>
    </location>
</feature>
<dbReference type="CDD" id="cd03221">
    <property type="entry name" value="ABCF_EF-3"/>
    <property type="match status" value="2"/>
</dbReference>
<dbReference type="GO" id="GO:0019843">
    <property type="term" value="F:rRNA binding"/>
    <property type="evidence" value="ECO:0007669"/>
    <property type="project" value="UniProtKB-KW"/>
</dbReference>
<evidence type="ECO:0000256" key="4">
    <source>
        <dbReference type="ARBA" id="ARBA00022730"/>
    </source>
</evidence>
<protein>
    <submittedName>
        <fullName evidence="14">ATP-binding cassette, subfamily F, uup</fullName>
    </submittedName>
</protein>
<organism evidence="14 15">
    <name type="scientific">Thermoflexibacter ruber</name>
    <dbReference type="NCBI Taxonomy" id="1003"/>
    <lineage>
        <taxon>Bacteria</taxon>
        <taxon>Pseudomonadati</taxon>
        <taxon>Bacteroidota</taxon>
        <taxon>Cytophagia</taxon>
        <taxon>Cytophagales</taxon>
        <taxon>Thermoflexibacteraceae</taxon>
        <taxon>Thermoflexibacter</taxon>
    </lineage>
</organism>
<keyword evidence="3" id="KW-0820">tRNA-binding</keyword>
<keyword evidence="8 14" id="KW-0067">ATP-binding</keyword>
<keyword evidence="10" id="KW-0694">RNA-binding</keyword>
<evidence type="ECO:0000256" key="3">
    <source>
        <dbReference type="ARBA" id="ARBA00022555"/>
    </source>
</evidence>
<keyword evidence="4" id="KW-0699">rRNA-binding</keyword>
<evidence type="ECO:0000256" key="5">
    <source>
        <dbReference type="ARBA" id="ARBA00022737"/>
    </source>
</evidence>
<evidence type="ECO:0000256" key="12">
    <source>
        <dbReference type="SAM" id="Coils"/>
    </source>
</evidence>
<evidence type="ECO:0000256" key="11">
    <source>
        <dbReference type="ARBA" id="ARBA00022917"/>
    </source>
</evidence>
<dbReference type="GO" id="GO:0006417">
    <property type="term" value="P:regulation of translation"/>
    <property type="evidence" value="ECO:0007669"/>
    <property type="project" value="UniProtKB-KW"/>
</dbReference>
<dbReference type="InterPro" id="IPR003593">
    <property type="entry name" value="AAA+_ATPase"/>
</dbReference>
<dbReference type="PANTHER" id="PTHR42855">
    <property type="entry name" value="ABC TRANSPORTER ATP-BINDING SUBUNIT"/>
    <property type="match status" value="1"/>
</dbReference>
<evidence type="ECO:0000256" key="2">
    <source>
        <dbReference type="ARBA" id="ARBA00022490"/>
    </source>
</evidence>
<evidence type="ECO:0000259" key="13">
    <source>
        <dbReference type="PROSITE" id="PS50893"/>
    </source>
</evidence>
<reference evidence="14 15" key="1">
    <citation type="submission" date="2016-10" db="EMBL/GenBank/DDBJ databases">
        <authorList>
            <person name="de Groot N.N."/>
        </authorList>
    </citation>
    <scope>NUCLEOTIDE SEQUENCE [LARGE SCALE GENOMIC DNA]</scope>
    <source>
        <strain>GEY</strain>
        <strain evidence="15">DSM 9560</strain>
    </source>
</reference>
<dbReference type="GO" id="GO:0016887">
    <property type="term" value="F:ATP hydrolysis activity"/>
    <property type="evidence" value="ECO:0007669"/>
    <property type="project" value="InterPro"/>
</dbReference>
<sequence>MSENRDFGVKKISKPLLIEYKYKSSCKSTYFPAQKERVRGEAIKKHFCKKSNVFIYKYAKTFTLRHKTYTFAKKFTMNILSADNISKAFSERWLFKNITFGISQGEKVALVGANGSGKTTLMNVLAGLIPTDEGVVSVRKGTVVGYLPQQPVFEDNANIWQSIFTSENEAVQAIKEYESALKYHDEKRLQRAMERMDSLNAWDYEGKIKQVLGKLGIPDVELPIQVLSGGQRKRVALAKLLLQEADLLILDEPTNHLDIEAIEWLESWLSTQKQSLLLVTHDRYFLDNITNTILELENGQLFKYNGNYTYFLEKKAERIEQMTTEVAKAKNLMTKELDWIRRQPKARGTKAKYRIEAFEELKEKANTKINHYTPIEINVGMNRIGKKILELKNLNKRYENLLIIKDFSYTFKKGDRIGIIGKNGVGKTTFLDILTGKIDADSGTIDKGENTVFGYFTQKELIVDENKRVIDIVKDIAEVLQTGTGESITASQLLNLFNFPPKVQYDMVSKLSGGEKKRLQLLQVLIKNPNFLILDEPTNDLDIQTLNILEDFLTNFGGCLLIVSHDRYFMDRLVEHIFIFEGEGQIRDFAGNYSDYRTEQEEKEEQTRIENAKVKNEKETVVPTLPNEAKRKLSFKEKKEYEALELEISQLEREKNQLLEKLNSGEGTHTQLADWSTKIGKLDNLIEEKTLRWLELAELV</sequence>
<evidence type="ECO:0000313" key="14">
    <source>
        <dbReference type="EMBL" id="SFF54802.1"/>
    </source>
</evidence>
<keyword evidence="5" id="KW-0677">Repeat</keyword>
<dbReference type="InterPro" id="IPR027417">
    <property type="entry name" value="P-loop_NTPase"/>
</dbReference>
<name>A0A1I2JIX3_9BACT</name>
<dbReference type="Pfam" id="PF16326">
    <property type="entry name" value="ABC_tran_CTD"/>
    <property type="match status" value="1"/>
</dbReference>
<dbReference type="InterPro" id="IPR037118">
    <property type="entry name" value="Val-tRNA_synth_C_sf"/>
</dbReference>
<evidence type="ECO:0000256" key="6">
    <source>
        <dbReference type="ARBA" id="ARBA00022741"/>
    </source>
</evidence>
<dbReference type="Pfam" id="PF00005">
    <property type="entry name" value="ABC_tran"/>
    <property type="match status" value="2"/>
</dbReference>
<evidence type="ECO:0000256" key="1">
    <source>
        <dbReference type="ARBA" id="ARBA00005868"/>
    </source>
</evidence>